<dbReference type="InterPro" id="IPR057842">
    <property type="entry name" value="WH_MER3"/>
</dbReference>
<feature type="domain" description="MER3 helicase-like winged helix" evidence="4">
    <location>
        <begin position="2"/>
        <end position="42"/>
    </location>
</feature>
<dbReference type="InterPro" id="IPR004179">
    <property type="entry name" value="Sec63-dom"/>
</dbReference>
<accession>A0A6J5TU75</accession>
<dbReference type="EMBL" id="CAEKDK010000001">
    <property type="protein sequence ID" value="CAB4266727.1"/>
    <property type="molecule type" value="Genomic_DNA"/>
</dbReference>
<dbReference type="Gene3D" id="1.10.10.10">
    <property type="entry name" value="Winged helix-like DNA-binding domain superfamily/Winged helix DNA-binding domain"/>
    <property type="match status" value="1"/>
</dbReference>
<feature type="domain" description="SEC63" evidence="3">
    <location>
        <begin position="47"/>
        <end position="76"/>
    </location>
</feature>
<evidence type="ECO:0000313" key="5">
    <source>
        <dbReference type="EMBL" id="CAB4266727.1"/>
    </source>
</evidence>
<reference evidence="5 6" key="1">
    <citation type="submission" date="2020-05" db="EMBL/GenBank/DDBJ databases">
        <authorList>
            <person name="Campoy J."/>
            <person name="Schneeberger K."/>
            <person name="Spophaly S."/>
        </authorList>
    </citation>
    <scope>NUCLEOTIDE SEQUENCE [LARGE SCALE GENOMIC DNA]</scope>
    <source>
        <strain evidence="5">PruArmRojPasFocal</strain>
    </source>
</reference>
<evidence type="ECO:0000259" key="3">
    <source>
        <dbReference type="Pfam" id="PF02889"/>
    </source>
</evidence>
<dbReference type="Proteomes" id="UP000507222">
    <property type="component" value="Unassembled WGS sequence"/>
</dbReference>
<keyword evidence="2" id="KW-0067">ATP-binding</keyword>
<protein>
    <submittedName>
        <fullName evidence="5">Uncharacterized protein</fullName>
    </submittedName>
</protein>
<dbReference type="Pfam" id="PF02889">
    <property type="entry name" value="Sec63"/>
    <property type="match status" value="1"/>
</dbReference>
<name>A0A6J5TU75_PRUAR</name>
<proteinExistence type="predicted"/>
<keyword evidence="2" id="KW-0347">Helicase</keyword>
<dbReference type="InterPro" id="IPR036388">
    <property type="entry name" value="WH-like_DNA-bd_sf"/>
</dbReference>
<dbReference type="Pfam" id="PF23445">
    <property type="entry name" value="WHD_SNRNP200"/>
    <property type="match status" value="1"/>
</dbReference>
<evidence type="ECO:0000259" key="4">
    <source>
        <dbReference type="Pfam" id="PF23445"/>
    </source>
</evidence>
<dbReference type="Gene3D" id="1.10.3380.10">
    <property type="entry name" value="Sec63 N-terminal domain-like domain"/>
    <property type="match status" value="1"/>
</dbReference>
<dbReference type="AlphaFoldDB" id="A0A6J5TU75"/>
<evidence type="ECO:0000256" key="2">
    <source>
        <dbReference type="ARBA" id="ARBA00022806"/>
    </source>
</evidence>
<gene>
    <name evidence="5" type="ORF">CURHAP_LOCUS9112</name>
</gene>
<keyword evidence="1" id="KW-0378">Hydrolase</keyword>
<sequence length="97" mass="10719">MFNPAYHGLDNTGPEVLSPYLSRLVQNTFEGLEDSGCIKMNEDNVEPTMLGSIASQYYLSYMTVSMFGSNIGSDTSSCISYLLLLNITQFLCGITRQ</sequence>
<keyword evidence="2" id="KW-0547">Nucleotide-binding</keyword>
<evidence type="ECO:0000256" key="1">
    <source>
        <dbReference type="ARBA" id="ARBA00022801"/>
    </source>
</evidence>
<evidence type="ECO:0000313" key="6">
    <source>
        <dbReference type="Proteomes" id="UP000507222"/>
    </source>
</evidence>
<organism evidence="5 6">
    <name type="scientific">Prunus armeniaca</name>
    <name type="common">Apricot</name>
    <name type="synonym">Armeniaca vulgaris</name>
    <dbReference type="NCBI Taxonomy" id="36596"/>
    <lineage>
        <taxon>Eukaryota</taxon>
        <taxon>Viridiplantae</taxon>
        <taxon>Streptophyta</taxon>
        <taxon>Embryophyta</taxon>
        <taxon>Tracheophyta</taxon>
        <taxon>Spermatophyta</taxon>
        <taxon>Magnoliopsida</taxon>
        <taxon>eudicotyledons</taxon>
        <taxon>Gunneridae</taxon>
        <taxon>Pentapetalae</taxon>
        <taxon>rosids</taxon>
        <taxon>fabids</taxon>
        <taxon>Rosales</taxon>
        <taxon>Rosaceae</taxon>
        <taxon>Amygdaloideae</taxon>
        <taxon>Amygdaleae</taxon>
        <taxon>Prunus</taxon>
    </lineage>
</organism>
<dbReference type="GO" id="GO:0004386">
    <property type="term" value="F:helicase activity"/>
    <property type="evidence" value="ECO:0007669"/>
    <property type="project" value="UniProtKB-KW"/>
</dbReference>